<evidence type="ECO:0008006" key="3">
    <source>
        <dbReference type="Google" id="ProtNLM"/>
    </source>
</evidence>
<gene>
    <name evidence="1" type="ORF">BXA13_04830</name>
</gene>
<dbReference type="Proteomes" id="UP000556298">
    <property type="component" value="Unassembled WGS sequence"/>
</dbReference>
<dbReference type="PANTHER" id="PTHR36846">
    <property type="entry name" value="PROTEIN VIAA"/>
    <property type="match status" value="1"/>
</dbReference>
<name>A0A7U8BH06_CAMLA</name>
<dbReference type="EMBL" id="AABYWZ010000011">
    <property type="protein sequence ID" value="EAJ5681631.1"/>
    <property type="molecule type" value="Genomic_DNA"/>
</dbReference>
<dbReference type="Pfam" id="PF05762">
    <property type="entry name" value="VWA_CoxE"/>
    <property type="match status" value="1"/>
</dbReference>
<sequence length="482" mass="56639">MITILEKIQKIKNLNIRAKIVDFLDQLHVHIRRMKGFRLFIEEKKVLSYREVITRTHKKIILKDLIEFRKYNRKNIDFMLDSLENTNKSQKELRDFLLKIWNEELNKKIKRYEEKFLKYYNKQVCILMEKIEKESALESGNCEANEAISTSKNYFFDTKANDIENILENLKLEIIKDFYDKNPYYENNIGHEKKLNIESIIDYFEIIKNNHTLKEICDLLGKSRNDDNKEEENNNNLSNNIQKISKESKEEIKGVILGRNLEELLAQELGLLTDEDLENLFILKYLENRLFCFEKQGYINKMQNSKNKGAIIICVDSSGSMYGLPEIIAKGITYYMAKKALKEQRACYLINFSTKIKCEEIDISKGMKKLFDFLCFSFNGGTDVSIALKEGVRKMQEDGFEKSDLLVISDGFFGDIDDKILKQMEKQREQENKFYLLDIDGSSGAKTIFDKHWKYDTATKNITTLYDIKTKISNASSWRSLL</sequence>
<dbReference type="PANTHER" id="PTHR36846:SF1">
    <property type="entry name" value="PROTEIN VIAA"/>
    <property type="match status" value="1"/>
</dbReference>
<protein>
    <recommendedName>
        <fullName evidence="3">VWA domain-containing protein</fullName>
    </recommendedName>
</protein>
<proteinExistence type="predicted"/>
<dbReference type="InterPro" id="IPR008912">
    <property type="entry name" value="Uncharacterised_CoxE"/>
</dbReference>
<accession>A0A7U8BH06</accession>
<dbReference type="SUPFAM" id="SSF53300">
    <property type="entry name" value="vWA-like"/>
    <property type="match status" value="1"/>
</dbReference>
<dbReference type="InterPro" id="IPR036465">
    <property type="entry name" value="vWFA_dom_sf"/>
</dbReference>
<comment type="caution">
    <text evidence="1">The sequence shown here is derived from an EMBL/GenBank/DDBJ whole genome shotgun (WGS) entry which is preliminary data.</text>
</comment>
<dbReference type="GO" id="GO:0005829">
    <property type="term" value="C:cytosol"/>
    <property type="evidence" value="ECO:0007669"/>
    <property type="project" value="TreeGrafter"/>
</dbReference>
<reference evidence="1 2" key="1">
    <citation type="submission" date="2018-05" db="EMBL/GenBank/DDBJ databases">
        <authorList>
            <consortium name="PulseNet: The National Subtyping Network for Foodborne Disease Surveillance"/>
            <person name="Tarr C.L."/>
            <person name="Trees E."/>
            <person name="Katz L.S."/>
            <person name="Carleton-Romer H.A."/>
            <person name="Stroika S."/>
            <person name="Kucerova Z."/>
            <person name="Roache K.F."/>
            <person name="Sabol A.L."/>
            <person name="Besser J."/>
            <person name="Gerner-Smidt P."/>
        </authorList>
    </citation>
    <scope>NUCLEOTIDE SEQUENCE [LARGE SCALE GENOMIC DNA]</scope>
    <source>
        <strain evidence="1 2">2016D-0268</strain>
    </source>
</reference>
<dbReference type="AlphaFoldDB" id="A0A7U8BH06"/>
<evidence type="ECO:0000313" key="1">
    <source>
        <dbReference type="EMBL" id="EAJ5681631.1"/>
    </source>
</evidence>
<evidence type="ECO:0000313" key="2">
    <source>
        <dbReference type="Proteomes" id="UP000556298"/>
    </source>
</evidence>
<organism evidence="1 2">
    <name type="scientific">Campylobacter lari</name>
    <dbReference type="NCBI Taxonomy" id="201"/>
    <lineage>
        <taxon>Bacteria</taxon>
        <taxon>Pseudomonadati</taxon>
        <taxon>Campylobacterota</taxon>
        <taxon>Epsilonproteobacteria</taxon>
        <taxon>Campylobacterales</taxon>
        <taxon>Campylobacteraceae</taxon>
        <taxon>Campylobacter</taxon>
    </lineage>
</organism>